<evidence type="ECO:0000313" key="2">
    <source>
        <dbReference type="EMBL" id="RGE84461.1"/>
    </source>
</evidence>
<dbReference type="AlphaFoldDB" id="A0A3E3JYH0"/>
<sequence length="133" mass="15303">MDIFNVIAGIASIIGLFFSIGIAIRTGSIKQQLEFSHTAEEFNINRDDILLNLLSSGKNAIRNEFSNSDLLPEFQRALIEYRKKYEPLFSEQELSQINEMIDLISSLNLSSSEQLTRYRYLLNEITTKPNVRR</sequence>
<proteinExistence type="predicted"/>
<keyword evidence="3" id="KW-1185">Reference proteome</keyword>
<evidence type="ECO:0000313" key="3">
    <source>
        <dbReference type="Proteomes" id="UP000261080"/>
    </source>
</evidence>
<keyword evidence="1" id="KW-1133">Transmembrane helix</keyword>
<gene>
    <name evidence="2" type="ORF">DW016_15505</name>
</gene>
<protein>
    <submittedName>
        <fullName evidence="2">Uncharacterized protein</fullName>
    </submittedName>
</protein>
<reference evidence="2 3" key="1">
    <citation type="submission" date="2018-08" db="EMBL/GenBank/DDBJ databases">
        <title>A genome reference for cultivated species of the human gut microbiota.</title>
        <authorList>
            <person name="Zou Y."/>
            <person name="Xue W."/>
            <person name="Luo G."/>
        </authorList>
    </citation>
    <scope>NUCLEOTIDE SEQUENCE [LARGE SCALE GENOMIC DNA]</scope>
    <source>
        <strain evidence="2 3">AF37-2AT</strain>
    </source>
</reference>
<feature type="transmembrane region" description="Helical" evidence="1">
    <location>
        <begin position="6"/>
        <end position="24"/>
    </location>
</feature>
<name>A0A3E3JYH0_9FIRM</name>
<dbReference type="EMBL" id="QVLX01000016">
    <property type="protein sequence ID" value="RGE84461.1"/>
    <property type="molecule type" value="Genomic_DNA"/>
</dbReference>
<organism evidence="2 3">
    <name type="scientific">Sellimonas intestinalis</name>
    <dbReference type="NCBI Taxonomy" id="1653434"/>
    <lineage>
        <taxon>Bacteria</taxon>
        <taxon>Bacillati</taxon>
        <taxon>Bacillota</taxon>
        <taxon>Clostridia</taxon>
        <taxon>Lachnospirales</taxon>
        <taxon>Lachnospiraceae</taxon>
        <taxon>Sellimonas</taxon>
    </lineage>
</organism>
<evidence type="ECO:0000256" key="1">
    <source>
        <dbReference type="SAM" id="Phobius"/>
    </source>
</evidence>
<keyword evidence="1" id="KW-0812">Transmembrane</keyword>
<keyword evidence="1" id="KW-0472">Membrane</keyword>
<accession>A0A3E3JYH0</accession>
<dbReference type="Proteomes" id="UP000261080">
    <property type="component" value="Unassembled WGS sequence"/>
</dbReference>
<dbReference type="RefSeq" id="WP_117493902.1">
    <property type="nucleotide sequence ID" value="NZ_CALBAT010000018.1"/>
</dbReference>
<comment type="caution">
    <text evidence="2">The sequence shown here is derived from an EMBL/GenBank/DDBJ whole genome shotgun (WGS) entry which is preliminary data.</text>
</comment>